<keyword evidence="3" id="KW-1185">Reference proteome</keyword>
<feature type="transmembrane region" description="Helical" evidence="1">
    <location>
        <begin position="20"/>
        <end position="48"/>
    </location>
</feature>
<gene>
    <name evidence="2" type="ordered locus">Geob_3859</name>
</gene>
<organism evidence="2 3">
    <name type="scientific">Geotalea daltonii (strain DSM 22248 / JCM 15807 / FRC-32)</name>
    <name type="common">Geobacter daltonii</name>
    <dbReference type="NCBI Taxonomy" id="316067"/>
    <lineage>
        <taxon>Bacteria</taxon>
        <taxon>Pseudomonadati</taxon>
        <taxon>Thermodesulfobacteriota</taxon>
        <taxon>Desulfuromonadia</taxon>
        <taxon>Geobacterales</taxon>
        <taxon>Geobacteraceae</taxon>
        <taxon>Geotalea</taxon>
    </lineage>
</organism>
<dbReference type="HOGENOM" id="CLU_2915945_0_0_7"/>
<sequence length="61" mass="6880">MNAESAKKNAGGPKGERSAVWLFMTLFPLAYFLGWSLLFLLPLSFYVYKHVTLHGLYAITV</sequence>
<keyword evidence="1" id="KW-1133">Transmembrane helix</keyword>
<dbReference type="STRING" id="316067.Geob_3859"/>
<reference evidence="2 3" key="1">
    <citation type="submission" date="2009-01" db="EMBL/GenBank/DDBJ databases">
        <title>Complete sequence of Geobacter sp. FRC-32.</title>
        <authorList>
            <consortium name="US DOE Joint Genome Institute"/>
            <person name="Lucas S."/>
            <person name="Copeland A."/>
            <person name="Lapidus A."/>
            <person name="Glavina del Rio T."/>
            <person name="Dalin E."/>
            <person name="Tice H."/>
            <person name="Bruce D."/>
            <person name="Goodwin L."/>
            <person name="Pitluck S."/>
            <person name="Saunders E."/>
            <person name="Brettin T."/>
            <person name="Detter J.C."/>
            <person name="Han C."/>
            <person name="Larimer F."/>
            <person name="Land M."/>
            <person name="Hauser L."/>
            <person name="Kyrpides N."/>
            <person name="Ovchinnikova G."/>
            <person name="Kostka J."/>
            <person name="Richardson P."/>
        </authorList>
    </citation>
    <scope>NUCLEOTIDE SEQUENCE [LARGE SCALE GENOMIC DNA]</scope>
    <source>
        <strain evidence="3">DSM 22248 / JCM 15807 / FRC-32</strain>
    </source>
</reference>
<keyword evidence="1" id="KW-0472">Membrane</keyword>
<proteinExistence type="predicted"/>
<dbReference type="AlphaFoldDB" id="A0A068F6B3"/>
<evidence type="ECO:0000313" key="2">
    <source>
        <dbReference type="EMBL" id="AID57978.1"/>
    </source>
</evidence>
<name>A0A068F6B3_GEODF</name>
<dbReference type="KEGG" id="geo:Geob_3859"/>
<dbReference type="Proteomes" id="UP000007721">
    <property type="component" value="Chromosome"/>
</dbReference>
<evidence type="ECO:0000256" key="1">
    <source>
        <dbReference type="SAM" id="Phobius"/>
    </source>
</evidence>
<accession>A0A068F6B3</accession>
<keyword evidence="1" id="KW-0812">Transmembrane</keyword>
<protein>
    <submittedName>
        <fullName evidence="2">Uncharacterized protein</fullName>
    </submittedName>
</protein>
<dbReference type="EMBL" id="CP001390">
    <property type="protein sequence ID" value="AID57978.1"/>
    <property type="molecule type" value="Genomic_DNA"/>
</dbReference>
<evidence type="ECO:0000313" key="3">
    <source>
        <dbReference type="Proteomes" id="UP000007721"/>
    </source>
</evidence>